<evidence type="ECO:0000256" key="1">
    <source>
        <dbReference type="SAM" id="MobiDB-lite"/>
    </source>
</evidence>
<feature type="compositionally biased region" description="Pro residues" evidence="1">
    <location>
        <begin position="227"/>
        <end position="236"/>
    </location>
</feature>
<protein>
    <submittedName>
        <fullName evidence="2">General secretion pathway protein N</fullName>
    </submittedName>
</protein>
<reference evidence="3" key="2">
    <citation type="submission" date="2018-06" db="EMBL/GenBank/DDBJ databases">
        <title>Genome sequence of Rhodanobacteraceae bacterium strain Dysh456.</title>
        <authorList>
            <person name="Fukui M."/>
        </authorList>
    </citation>
    <scope>NUCLEOTIDE SEQUENCE [LARGE SCALE GENOMIC DNA]</scope>
    <source>
        <strain evidence="3">Dysh456</strain>
    </source>
</reference>
<dbReference type="KEGG" id="rbd:ALSL_2579"/>
<keyword evidence="3" id="KW-1185">Reference proteome</keyword>
<name>A0A2Z6E7U5_9GAMM</name>
<reference evidence="3" key="1">
    <citation type="submission" date="2018-04" db="EMBL/GenBank/DDBJ databases">
        <authorList>
            <person name="Watanabe M."/>
            <person name="Kojima H."/>
        </authorList>
    </citation>
    <scope>NUCLEOTIDE SEQUENCE [LARGE SCALE GENOMIC DNA]</scope>
    <source>
        <strain evidence="3">Dysh456</strain>
    </source>
</reference>
<evidence type="ECO:0000313" key="3">
    <source>
        <dbReference type="Proteomes" id="UP000270530"/>
    </source>
</evidence>
<sequence>MNAATQRRLSLPLAILAVALGGFWLAGLAGLGRSVHWDPPRTTVAPQAAPGRTATLPRPPPLERYAAVWTHPLFDPQRRPQLRGTEAQSLGELALTGIILTPGLHMALLRGRDDVQVRVREGEALPDGSATLVALEPRAAIFEGPGGRLALTLPAGAPIDPPSRTPPPSAAVSPPPSAAPGTTSMVVAGGDSPDRREARPPRAAADDEAARLERLKASLRQRRALPDTPPAPAGER</sequence>
<organism evidence="2 3">
    <name type="scientific">Aerosticca soli</name>
    <dbReference type="NCBI Taxonomy" id="2010829"/>
    <lineage>
        <taxon>Bacteria</taxon>
        <taxon>Pseudomonadati</taxon>
        <taxon>Pseudomonadota</taxon>
        <taxon>Gammaproteobacteria</taxon>
        <taxon>Lysobacterales</taxon>
        <taxon>Rhodanobacteraceae</taxon>
        <taxon>Aerosticca</taxon>
    </lineage>
</organism>
<dbReference type="EMBL" id="AP018560">
    <property type="protein sequence ID" value="BBD81203.1"/>
    <property type="molecule type" value="Genomic_DNA"/>
</dbReference>
<evidence type="ECO:0000313" key="2">
    <source>
        <dbReference type="EMBL" id="BBD81203.1"/>
    </source>
</evidence>
<dbReference type="Proteomes" id="UP000270530">
    <property type="component" value="Chromosome"/>
</dbReference>
<gene>
    <name evidence="2" type="ORF">ALSL_2579</name>
</gene>
<accession>A0A2Z6E7U5</accession>
<feature type="compositionally biased region" description="Basic and acidic residues" evidence="1">
    <location>
        <begin position="192"/>
        <end position="216"/>
    </location>
</feature>
<dbReference type="OrthoDB" id="5951700at2"/>
<feature type="compositionally biased region" description="Pro residues" evidence="1">
    <location>
        <begin position="159"/>
        <end position="178"/>
    </location>
</feature>
<dbReference type="RefSeq" id="WP_126539693.1">
    <property type="nucleotide sequence ID" value="NZ_AP018560.1"/>
</dbReference>
<feature type="region of interest" description="Disordered" evidence="1">
    <location>
        <begin position="152"/>
        <end position="236"/>
    </location>
</feature>
<proteinExistence type="predicted"/>
<dbReference type="AlphaFoldDB" id="A0A2Z6E7U5"/>